<comment type="caution">
    <text evidence="2">The sequence shown here is derived from an EMBL/GenBank/DDBJ whole genome shotgun (WGS) entry which is preliminary data.</text>
</comment>
<accession>A0ABD3EYE4</accession>
<evidence type="ECO:0000256" key="1">
    <source>
        <dbReference type="SAM" id="MobiDB-lite"/>
    </source>
</evidence>
<feature type="region of interest" description="Disordered" evidence="1">
    <location>
        <begin position="91"/>
        <end position="143"/>
    </location>
</feature>
<dbReference type="EMBL" id="JBIMZQ010000046">
    <property type="protein sequence ID" value="KAL3659468.1"/>
    <property type="molecule type" value="Genomic_DNA"/>
</dbReference>
<protein>
    <submittedName>
        <fullName evidence="2">Uncharacterized protein</fullName>
    </submittedName>
</protein>
<gene>
    <name evidence="2" type="ORF">V7S43_015459</name>
</gene>
<evidence type="ECO:0000313" key="2">
    <source>
        <dbReference type="EMBL" id="KAL3659468.1"/>
    </source>
</evidence>
<sequence>MGARQAQRDGRADDQPTDVLSGPQASPPGDQVGVVEEEPTEGPTHERTANEGSVSEDQLQKELNSGLEVGAPSGVREVRWMRRARPVDAVAVAGEQATKTTSRARPRSRTRTRRSRELQNENGSLSHEEQVVEVTERAEQGTS</sequence>
<dbReference type="AlphaFoldDB" id="A0ABD3EYE4"/>
<organism evidence="2 3">
    <name type="scientific">Phytophthora oleae</name>
    <dbReference type="NCBI Taxonomy" id="2107226"/>
    <lineage>
        <taxon>Eukaryota</taxon>
        <taxon>Sar</taxon>
        <taxon>Stramenopiles</taxon>
        <taxon>Oomycota</taxon>
        <taxon>Peronosporomycetes</taxon>
        <taxon>Peronosporales</taxon>
        <taxon>Peronosporaceae</taxon>
        <taxon>Phytophthora</taxon>
    </lineage>
</organism>
<reference evidence="2 3" key="1">
    <citation type="submission" date="2024-09" db="EMBL/GenBank/DDBJ databases">
        <title>Genome sequencing and assembly of Phytophthora oleae, isolate VK10A, causative agent of rot of olive drupes.</title>
        <authorList>
            <person name="Conti Taguali S."/>
            <person name="Riolo M."/>
            <person name="La Spada F."/>
            <person name="Cacciola S.O."/>
            <person name="Dionisio G."/>
        </authorList>
    </citation>
    <scope>NUCLEOTIDE SEQUENCE [LARGE SCALE GENOMIC DNA]</scope>
    <source>
        <strain evidence="2 3">VK10A</strain>
    </source>
</reference>
<feature type="compositionally biased region" description="Polar residues" evidence="1">
    <location>
        <begin position="50"/>
        <end position="63"/>
    </location>
</feature>
<name>A0ABD3EYE4_9STRA</name>
<feature type="compositionally biased region" description="Low complexity" evidence="1">
    <location>
        <begin position="91"/>
        <end position="101"/>
    </location>
</feature>
<feature type="compositionally biased region" description="Basic and acidic residues" evidence="1">
    <location>
        <begin position="1"/>
        <end position="14"/>
    </location>
</feature>
<keyword evidence="3" id="KW-1185">Reference proteome</keyword>
<proteinExistence type="predicted"/>
<dbReference type="Proteomes" id="UP001632037">
    <property type="component" value="Unassembled WGS sequence"/>
</dbReference>
<feature type="compositionally biased region" description="Basic residues" evidence="1">
    <location>
        <begin position="102"/>
        <end position="114"/>
    </location>
</feature>
<feature type="compositionally biased region" description="Basic and acidic residues" evidence="1">
    <location>
        <begin position="126"/>
        <end position="143"/>
    </location>
</feature>
<evidence type="ECO:0000313" key="3">
    <source>
        <dbReference type="Proteomes" id="UP001632037"/>
    </source>
</evidence>
<feature type="region of interest" description="Disordered" evidence="1">
    <location>
        <begin position="1"/>
        <end position="74"/>
    </location>
</feature>